<organism evidence="2 3">
    <name type="scientific">Porphyra umbilicalis</name>
    <name type="common">Purple laver</name>
    <name type="synonym">Red alga</name>
    <dbReference type="NCBI Taxonomy" id="2786"/>
    <lineage>
        <taxon>Eukaryota</taxon>
        <taxon>Rhodophyta</taxon>
        <taxon>Bangiophyceae</taxon>
        <taxon>Bangiales</taxon>
        <taxon>Bangiaceae</taxon>
        <taxon>Porphyra</taxon>
    </lineage>
</organism>
<proteinExistence type="predicted"/>
<evidence type="ECO:0000313" key="3">
    <source>
        <dbReference type="Proteomes" id="UP000218209"/>
    </source>
</evidence>
<evidence type="ECO:0000313" key="2">
    <source>
        <dbReference type="EMBL" id="OSX78507.1"/>
    </source>
</evidence>
<dbReference type="AlphaFoldDB" id="A0A1X6PCC4"/>
<dbReference type="EMBL" id="KV918811">
    <property type="protein sequence ID" value="OSX78507.1"/>
    <property type="molecule type" value="Genomic_DNA"/>
</dbReference>
<dbReference type="Proteomes" id="UP000218209">
    <property type="component" value="Unassembled WGS sequence"/>
</dbReference>
<sequence length="522" mass="56790">GSREGAAQAGGGAPASASATAARPARARAPRGTFRGKEDARRKIVEEPIKVIELAGEEPLACSAAAGPGLLAACTGRFLCKAHGGSHCRHWRIRGPVIGWSDDAQHLTTITVVRAMAELPPHEVYVRSVPLLVPQPYASAPASYHSVRLVAGAVKDVVQWESASSFSGFAAGQVLSNNDIKSVIKKASKTMGKRRRKVANGLVALMERTTALSDPVYKDAVRAVSRRRSAKAAHHFRQKGQMNLAKKWGKVIAGWSPAAVARIRRLLEFDEPADDGGRARRQRVSHGLSQMHLLPTAKQMQSGRRAAPDEPGRTAHYLFTKSATGELTKWHYILGSRSNGIRRYRCAKGLSMRLRTHTNKFWDARRKLQEDDDSEDEDDGIFFKNANAEYDGLYSPQETDPVRIEELKVHSESFLEFDDGTGELKVLAIGYDIKAEIQKAIDNDYVPALSAADVAVADPAVLTFASDGGTVRRKQITAFTLALSSPCMTMGRTDLSPIMYVFSGEKAVDKALSAYVLCGTLK</sequence>
<feature type="non-terminal residue" evidence="2">
    <location>
        <position position="1"/>
    </location>
</feature>
<protein>
    <submittedName>
        <fullName evidence="2">Uncharacterized protein</fullName>
    </submittedName>
</protein>
<feature type="compositionally biased region" description="Low complexity" evidence="1">
    <location>
        <begin position="14"/>
        <end position="24"/>
    </location>
</feature>
<feature type="region of interest" description="Disordered" evidence="1">
    <location>
        <begin position="1"/>
        <end position="40"/>
    </location>
</feature>
<keyword evidence="3" id="KW-1185">Reference proteome</keyword>
<reference evidence="2 3" key="1">
    <citation type="submission" date="2017-03" db="EMBL/GenBank/DDBJ databases">
        <title>WGS assembly of Porphyra umbilicalis.</title>
        <authorList>
            <person name="Brawley S.H."/>
            <person name="Blouin N.A."/>
            <person name="Ficko-Blean E."/>
            <person name="Wheeler G.L."/>
            <person name="Lohr M."/>
            <person name="Goodson H.V."/>
            <person name="Jenkins J.W."/>
            <person name="Blaby-Haas C.E."/>
            <person name="Helliwell K.E."/>
            <person name="Chan C."/>
            <person name="Marriage T."/>
            <person name="Bhattacharya D."/>
            <person name="Klein A.S."/>
            <person name="Badis Y."/>
            <person name="Brodie J."/>
            <person name="Cao Y."/>
            <person name="Collen J."/>
            <person name="Dittami S.M."/>
            <person name="Gachon C.M."/>
            <person name="Green B.R."/>
            <person name="Karpowicz S."/>
            <person name="Kim J.W."/>
            <person name="Kudahl U."/>
            <person name="Lin S."/>
            <person name="Michel G."/>
            <person name="Mittag M."/>
            <person name="Olson B.J."/>
            <person name="Pangilinan J."/>
            <person name="Peng Y."/>
            <person name="Qiu H."/>
            <person name="Shu S."/>
            <person name="Singer J.T."/>
            <person name="Smith A.G."/>
            <person name="Sprecher B.N."/>
            <person name="Wagner V."/>
            <person name="Wang W."/>
            <person name="Wang Z.-Y."/>
            <person name="Yan J."/>
            <person name="Yarish C."/>
            <person name="Zoeuner-Riek S."/>
            <person name="Zhuang Y."/>
            <person name="Zou Y."/>
            <person name="Lindquist E.A."/>
            <person name="Grimwood J."/>
            <person name="Barry K."/>
            <person name="Rokhsar D.S."/>
            <person name="Schmutz J."/>
            <person name="Stiller J.W."/>
            <person name="Grossman A.R."/>
            <person name="Prochnik S.E."/>
        </authorList>
    </citation>
    <scope>NUCLEOTIDE SEQUENCE [LARGE SCALE GENOMIC DNA]</scope>
    <source>
        <strain evidence="2">4086291</strain>
    </source>
</reference>
<evidence type="ECO:0000256" key="1">
    <source>
        <dbReference type="SAM" id="MobiDB-lite"/>
    </source>
</evidence>
<name>A0A1X6PCC4_PORUM</name>
<accession>A0A1X6PCC4</accession>
<gene>
    <name evidence="2" type="ORF">BU14_0107s0015</name>
</gene>